<evidence type="ECO:0000313" key="2">
    <source>
        <dbReference type="Proteomes" id="UP000297447"/>
    </source>
</evidence>
<gene>
    <name evidence="1" type="ORF">E3T55_12680</name>
</gene>
<name>A0A4R8ZYK9_9MICO</name>
<dbReference type="Proteomes" id="UP000297447">
    <property type="component" value="Unassembled WGS sequence"/>
</dbReference>
<dbReference type="EMBL" id="SOHE01000053">
    <property type="protein sequence ID" value="TFD48897.1"/>
    <property type="molecule type" value="Genomic_DNA"/>
</dbReference>
<evidence type="ECO:0000313" key="1">
    <source>
        <dbReference type="EMBL" id="TFD48897.1"/>
    </source>
</evidence>
<dbReference type="PANTHER" id="PTHR30283:SF4">
    <property type="entry name" value="PEROXIDE STRESS RESISTANCE PROTEIN YAAA"/>
    <property type="match status" value="1"/>
</dbReference>
<comment type="caution">
    <text evidence="1">The sequence shown here is derived from an EMBL/GenBank/DDBJ whole genome shotgun (WGS) entry which is preliminary data.</text>
</comment>
<dbReference type="InterPro" id="IPR005583">
    <property type="entry name" value="YaaA"/>
</dbReference>
<dbReference type="GO" id="GO:0005829">
    <property type="term" value="C:cytosol"/>
    <property type="evidence" value="ECO:0007669"/>
    <property type="project" value="TreeGrafter"/>
</dbReference>
<accession>A0A4R8ZYK9</accession>
<dbReference type="RefSeq" id="WP_134519923.1">
    <property type="nucleotide sequence ID" value="NZ_SOHE01000053.1"/>
</dbReference>
<organism evidence="1 2">
    <name type="scientific">Cryobacterium frigoriphilum</name>
    <dbReference type="NCBI Taxonomy" id="1259150"/>
    <lineage>
        <taxon>Bacteria</taxon>
        <taxon>Bacillati</taxon>
        <taxon>Actinomycetota</taxon>
        <taxon>Actinomycetes</taxon>
        <taxon>Micrococcales</taxon>
        <taxon>Microbacteriaceae</taxon>
        <taxon>Cryobacterium</taxon>
    </lineage>
</organism>
<dbReference type="AlphaFoldDB" id="A0A4R8ZYK9"/>
<dbReference type="PANTHER" id="PTHR30283">
    <property type="entry name" value="PEROXIDE STRESS RESPONSE PROTEIN YAAA"/>
    <property type="match status" value="1"/>
</dbReference>
<keyword evidence="2" id="KW-1185">Reference proteome</keyword>
<dbReference type="GO" id="GO:0033194">
    <property type="term" value="P:response to hydroperoxide"/>
    <property type="evidence" value="ECO:0007669"/>
    <property type="project" value="TreeGrafter"/>
</dbReference>
<dbReference type="OrthoDB" id="3210767at2"/>
<dbReference type="Pfam" id="PF03883">
    <property type="entry name" value="H2O2_YaaD"/>
    <property type="match status" value="1"/>
</dbReference>
<protein>
    <submittedName>
        <fullName evidence="1">Peroxide stress protein YaaA</fullName>
    </submittedName>
</protein>
<reference evidence="1 2" key="1">
    <citation type="submission" date="2019-03" db="EMBL/GenBank/DDBJ databases">
        <title>Genomics of glacier-inhabiting Cryobacterium strains.</title>
        <authorList>
            <person name="Liu Q."/>
            <person name="Xin Y.-H."/>
        </authorList>
    </citation>
    <scope>NUCLEOTIDE SEQUENCE [LARGE SCALE GENOMIC DNA]</scope>
    <source>
        <strain evidence="1 2">Hh14</strain>
    </source>
</reference>
<proteinExistence type="predicted"/>
<sequence>MLILIPPSETKRSGGGFLCLDWAALRYPTLNTRRRALARAVVKLSKHPDAAMAALKLGRTQTAEIERNRLLLTSAAMAAIDRYTGVLYDALGADSLSPAARAFAGEHLVVHSALFGPLGALDPIPAYRLSHDSRVPEHPLKAHWTVAVTKALGAADGLVLDLRSEGYVSLGAAPRRPESFFLRVVTVTAAGHTRAINHFNKKWKGLFTRALLDHGVDFATVDELLAWAPTAGFTLRRGGPATLLLVV</sequence>